<dbReference type="Gene3D" id="2.40.50.100">
    <property type="match status" value="2"/>
</dbReference>
<dbReference type="SUPFAM" id="SSF47005">
    <property type="entry name" value="Peripheral subunit-binding domain of 2-oxo acid dehydrogenase complex"/>
    <property type="match status" value="1"/>
</dbReference>
<dbReference type="PATRIC" id="fig|947033.5.peg.1366"/>
<feature type="domain" description="Lipoyl-binding" evidence="11">
    <location>
        <begin position="116"/>
        <end position="190"/>
    </location>
</feature>
<dbReference type="GO" id="GO:0004742">
    <property type="term" value="F:dihydrolipoyllysine-residue acetyltransferase activity"/>
    <property type="evidence" value="ECO:0007669"/>
    <property type="project" value="UniProtKB-UniRule"/>
</dbReference>
<dbReference type="AlphaFoldDB" id="A0A0W0ZFH9"/>
<dbReference type="NCBIfam" id="TIGR01348">
    <property type="entry name" value="PDHac_trf_long"/>
    <property type="match status" value="1"/>
</dbReference>
<feature type="domain" description="Lipoyl-binding" evidence="11">
    <location>
        <begin position="4"/>
        <end position="80"/>
    </location>
</feature>
<comment type="catalytic activity">
    <reaction evidence="8 9">
        <text>N(6)-[(R)-dihydrolipoyl]-L-lysyl-[protein] + acetyl-CoA = N(6)-[(R)-S(8)-acetyldihydrolipoyl]-L-lysyl-[protein] + CoA</text>
        <dbReference type="Rhea" id="RHEA:17017"/>
        <dbReference type="Rhea" id="RHEA-COMP:10475"/>
        <dbReference type="Rhea" id="RHEA-COMP:10478"/>
        <dbReference type="ChEBI" id="CHEBI:57287"/>
        <dbReference type="ChEBI" id="CHEBI:57288"/>
        <dbReference type="ChEBI" id="CHEBI:83100"/>
        <dbReference type="ChEBI" id="CHEBI:83111"/>
        <dbReference type="EC" id="2.3.1.12"/>
    </reaction>
</comment>
<dbReference type="FunFam" id="3.30.559.10:FF:000004">
    <property type="entry name" value="Acetyltransferase component of pyruvate dehydrogenase complex"/>
    <property type="match status" value="1"/>
</dbReference>
<dbReference type="EC" id="2.3.1.12" evidence="9"/>
<keyword evidence="3 9" id="KW-0808">Transferase</keyword>
<keyword evidence="6 9" id="KW-0012">Acyltransferase</keyword>
<evidence type="ECO:0000313" key="13">
    <source>
        <dbReference type="EMBL" id="KTD68124.1"/>
    </source>
</evidence>
<evidence type="ECO:0000256" key="10">
    <source>
        <dbReference type="SAM" id="MobiDB-lite"/>
    </source>
</evidence>
<dbReference type="CDD" id="cd06849">
    <property type="entry name" value="lipoyl_domain"/>
    <property type="match status" value="2"/>
</dbReference>
<dbReference type="InterPro" id="IPR003016">
    <property type="entry name" value="2-oxoA_DH_lipoyl-BS"/>
</dbReference>
<comment type="function">
    <text evidence="7">The pyruvate dehydrogenase complex catalyzes the overall conversion of pyruvate to acetyl-CoA and CO(2). It contains multiple copies of three enzymatic components: pyruvate dehydrogenase (E1), dihydrolipoamide acetyltransferase (E2) and lipoamide dehydrogenase (E3).</text>
</comment>
<evidence type="ECO:0000256" key="2">
    <source>
        <dbReference type="ARBA" id="ARBA00011484"/>
    </source>
</evidence>
<comment type="similarity">
    <text evidence="1 9">Belongs to the 2-oxoacid dehydrogenase family.</text>
</comment>
<dbReference type="InterPro" id="IPR036625">
    <property type="entry name" value="E3-bd_dom_sf"/>
</dbReference>
<dbReference type="Pfam" id="PF00198">
    <property type="entry name" value="2-oxoacid_dh"/>
    <property type="match status" value="1"/>
</dbReference>
<evidence type="ECO:0000313" key="14">
    <source>
        <dbReference type="Proteomes" id="UP000054926"/>
    </source>
</evidence>
<dbReference type="EMBL" id="LNYY01000019">
    <property type="protein sequence ID" value="KTD68124.1"/>
    <property type="molecule type" value="Genomic_DNA"/>
</dbReference>
<dbReference type="InterPro" id="IPR001078">
    <property type="entry name" value="2-oxoacid_DH_actylTfrase"/>
</dbReference>
<dbReference type="InterPro" id="IPR006256">
    <property type="entry name" value="AcTrfase_Pyrv_DH_cplx"/>
</dbReference>
<evidence type="ECO:0000256" key="5">
    <source>
        <dbReference type="ARBA" id="ARBA00022823"/>
    </source>
</evidence>
<keyword evidence="4" id="KW-0677">Repeat</keyword>
<name>A0A0W0ZFH9_9GAMM</name>
<accession>A0A0W0ZFH9</accession>
<dbReference type="OrthoDB" id="9805770at2"/>
<dbReference type="FunFam" id="2.40.50.100:FF:000009">
    <property type="entry name" value="Acetyltransferase component of pyruvate dehydrogenase complex"/>
    <property type="match status" value="2"/>
</dbReference>
<feature type="domain" description="Peripheral subunit-binding (PSBD)" evidence="12">
    <location>
        <begin position="247"/>
        <end position="284"/>
    </location>
</feature>
<gene>
    <name evidence="13" type="primary">aceF</name>
    <name evidence="13" type="ORF">Lste_1282</name>
</gene>
<dbReference type="Gene3D" id="4.10.320.10">
    <property type="entry name" value="E3-binding domain"/>
    <property type="match status" value="1"/>
</dbReference>
<dbReference type="GO" id="GO:0031405">
    <property type="term" value="F:lipoic acid binding"/>
    <property type="evidence" value="ECO:0007669"/>
    <property type="project" value="TreeGrafter"/>
</dbReference>
<comment type="subunit">
    <text evidence="2 9">Forms a 24-polypeptide structural core with octahedral symmetry.</text>
</comment>
<dbReference type="PROSITE" id="PS50968">
    <property type="entry name" value="BIOTINYL_LIPOYL"/>
    <property type="match status" value="2"/>
</dbReference>
<dbReference type="GO" id="GO:0006086">
    <property type="term" value="P:pyruvate decarboxylation to acetyl-CoA"/>
    <property type="evidence" value="ECO:0007669"/>
    <property type="project" value="UniProtKB-UniRule"/>
</dbReference>
<dbReference type="STRING" id="947033.Lste_1282"/>
<comment type="cofactor">
    <cofactor evidence="9">
        <name>(R)-lipoate</name>
        <dbReference type="ChEBI" id="CHEBI:83088"/>
    </cofactor>
    <text evidence="9">Binds 2 lipoyl cofactors covalently.</text>
</comment>
<dbReference type="PANTHER" id="PTHR43178">
    <property type="entry name" value="DIHYDROLIPOAMIDE ACETYLTRANSFERASE COMPONENT OF PYRUVATE DEHYDROGENASE COMPLEX"/>
    <property type="match status" value="1"/>
</dbReference>
<dbReference type="PROSITE" id="PS00189">
    <property type="entry name" value="LIPOYL"/>
    <property type="match status" value="2"/>
</dbReference>
<dbReference type="SUPFAM" id="SSF51230">
    <property type="entry name" value="Single hybrid motif"/>
    <property type="match status" value="2"/>
</dbReference>
<evidence type="ECO:0000256" key="7">
    <source>
        <dbReference type="ARBA" id="ARBA00025211"/>
    </source>
</evidence>
<dbReference type="Gene3D" id="3.30.559.10">
    <property type="entry name" value="Chloramphenicol acetyltransferase-like domain"/>
    <property type="match status" value="1"/>
</dbReference>
<proteinExistence type="inferred from homology"/>
<dbReference type="InterPro" id="IPR004167">
    <property type="entry name" value="PSBD"/>
</dbReference>
<dbReference type="Proteomes" id="UP000054926">
    <property type="component" value="Unassembled WGS sequence"/>
</dbReference>
<dbReference type="RefSeq" id="WP_058510242.1">
    <property type="nucleotide sequence ID" value="NZ_DAIOMV010000001.1"/>
</dbReference>
<keyword evidence="13" id="KW-0670">Pyruvate</keyword>
<evidence type="ECO:0000256" key="3">
    <source>
        <dbReference type="ARBA" id="ARBA00022679"/>
    </source>
</evidence>
<dbReference type="GO" id="GO:0045254">
    <property type="term" value="C:pyruvate dehydrogenase complex"/>
    <property type="evidence" value="ECO:0007669"/>
    <property type="project" value="UniProtKB-UniRule"/>
</dbReference>
<evidence type="ECO:0000256" key="4">
    <source>
        <dbReference type="ARBA" id="ARBA00022737"/>
    </source>
</evidence>
<evidence type="ECO:0000256" key="6">
    <source>
        <dbReference type="ARBA" id="ARBA00023315"/>
    </source>
</evidence>
<sequence>MANEIEVKIPDIGGATQVDVIEIMVQVGDQIEVDTPLITLESDKASMEIPSPVAGKVTKLKIKVGDKVSEGDVILLATVEKSEAEAKSAPQDPKSEEKKETEEKPQAAQEKKSNSINEVKIPDIGGATQVDVIEVMVKVGDQIEIDAPLITLESDKASMEIPSPVAGKVTKLSIKVGDKVSEGDLILLVAVENGAEAEKIEPTASKSEQVNAPKPSKADEDEHNRKEDTSSKSVALTSTVESTRVVAAGPAVRRMARELGVNLAEVAGTGRKERITKEDVQAFVKARLSEQPGSGSLGIPPNPVIDFSQFGEIETKPLNKIKRLTGVNVHRSWITIPHVTQFDSADITDVEAFRKSETEHAKEKGYKLTLLAFVCAVVSKALKTYPQFNASLDATGTNLVYKKYCNIGIAVETPNGLVVPVIKNVDKLSVAEIATEMTRLSTKARDKGLMPVDMSGGCFTISSLGGIGGTSFTPIVNSPEVAILGLSRSEIKPVYENGTFQPRLMLPLSLSYDHRVIDGAEAARFTRFICECLSDIRRILL</sequence>
<feature type="compositionally biased region" description="Basic and acidic residues" evidence="10">
    <location>
        <begin position="93"/>
        <end position="113"/>
    </location>
</feature>
<evidence type="ECO:0000256" key="8">
    <source>
        <dbReference type="ARBA" id="ARBA00048370"/>
    </source>
</evidence>
<evidence type="ECO:0000256" key="9">
    <source>
        <dbReference type="RuleBase" id="RU361137"/>
    </source>
</evidence>
<evidence type="ECO:0000256" key="1">
    <source>
        <dbReference type="ARBA" id="ARBA00007317"/>
    </source>
</evidence>
<dbReference type="InterPro" id="IPR011053">
    <property type="entry name" value="Single_hybrid_motif"/>
</dbReference>
<dbReference type="InterPro" id="IPR000089">
    <property type="entry name" value="Biotin_lipoyl"/>
</dbReference>
<feature type="compositionally biased region" description="Basic and acidic residues" evidence="10">
    <location>
        <begin position="216"/>
        <end position="230"/>
    </location>
</feature>
<reference evidence="13 14" key="1">
    <citation type="submission" date="2015-11" db="EMBL/GenBank/DDBJ databases">
        <title>Genomic analysis of 38 Legionella species identifies large and diverse effector repertoires.</title>
        <authorList>
            <person name="Burstein D."/>
            <person name="Amaro F."/>
            <person name="Zusman T."/>
            <person name="Lifshitz Z."/>
            <person name="Cohen O."/>
            <person name="Gilbert J.A."/>
            <person name="Pupko T."/>
            <person name="Shuman H.A."/>
            <person name="Segal G."/>
        </authorList>
    </citation>
    <scope>NUCLEOTIDE SEQUENCE [LARGE SCALE GENOMIC DNA]</scope>
    <source>
        <strain evidence="13 14">IMVS3376</strain>
    </source>
</reference>
<dbReference type="InterPro" id="IPR050743">
    <property type="entry name" value="2-oxoacid_DH_E2_comp"/>
</dbReference>
<dbReference type="SUPFAM" id="SSF52777">
    <property type="entry name" value="CoA-dependent acyltransferases"/>
    <property type="match status" value="1"/>
</dbReference>
<organism evidence="13 14">
    <name type="scientific">Legionella steelei</name>
    <dbReference type="NCBI Taxonomy" id="947033"/>
    <lineage>
        <taxon>Bacteria</taxon>
        <taxon>Pseudomonadati</taxon>
        <taxon>Pseudomonadota</taxon>
        <taxon>Gammaproteobacteria</taxon>
        <taxon>Legionellales</taxon>
        <taxon>Legionellaceae</taxon>
        <taxon>Legionella</taxon>
    </lineage>
</organism>
<feature type="region of interest" description="Disordered" evidence="10">
    <location>
        <begin position="82"/>
        <end position="119"/>
    </location>
</feature>
<feature type="region of interest" description="Disordered" evidence="10">
    <location>
        <begin position="199"/>
        <end position="237"/>
    </location>
</feature>
<protein>
    <recommendedName>
        <fullName evidence="9">Acetyltransferase component of pyruvate dehydrogenase complex</fullName>
        <ecNumber evidence="9">2.3.1.12</ecNumber>
    </recommendedName>
</protein>
<keyword evidence="5 9" id="KW-0450">Lipoyl</keyword>
<dbReference type="Pfam" id="PF00364">
    <property type="entry name" value="Biotin_lipoyl"/>
    <property type="match status" value="2"/>
</dbReference>
<dbReference type="Pfam" id="PF02817">
    <property type="entry name" value="E3_binding"/>
    <property type="match status" value="1"/>
</dbReference>
<keyword evidence="14" id="KW-1185">Reference proteome</keyword>
<evidence type="ECO:0000259" key="11">
    <source>
        <dbReference type="PROSITE" id="PS50968"/>
    </source>
</evidence>
<dbReference type="InterPro" id="IPR023213">
    <property type="entry name" value="CAT-like_dom_sf"/>
</dbReference>
<dbReference type="PROSITE" id="PS51826">
    <property type="entry name" value="PSBD"/>
    <property type="match status" value="1"/>
</dbReference>
<evidence type="ECO:0000259" key="12">
    <source>
        <dbReference type="PROSITE" id="PS51826"/>
    </source>
</evidence>
<comment type="caution">
    <text evidence="13">The sequence shown here is derived from an EMBL/GenBank/DDBJ whole genome shotgun (WGS) entry which is preliminary data.</text>
</comment>
<dbReference type="PANTHER" id="PTHR43178:SF2">
    <property type="entry name" value="DIHYDROLIPOYLLYSINE-RESIDUE ACETYLTRANSFERASE COMPONENT OF PYRUVATE DEHYDROGENASE COMPLEX"/>
    <property type="match status" value="1"/>
</dbReference>
<dbReference type="GO" id="GO:0005737">
    <property type="term" value="C:cytoplasm"/>
    <property type="evidence" value="ECO:0007669"/>
    <property type="project" value="TreeGrafter"/>
</dbReference>